<dbReference type="InterPro" id="IPR012668">
    <property type="entry name" value="CHP02466"/>
</dbReference>
<dbReference type="KEGG" id="vg:26640207"/>
<organism evidence="1 2">
    <name type="scientific">Prochlorococcus phage P-TIM68</name>
    <dbReference type="NCBI Taxonomy" id="1542477"/>
    <lineage>
        <taxon>Viruses</taxon>
        <taxon>Duplodnaviria</taxon>
        <taxon>Heunggongvirae</taxon>
        <taxon>Uroviricota</taxon>
        <taxon>Caudoviricetes</taxon>
        <taxon>Pantevenvirales</taxon>
        <taxon>Kyanoviridae</taxon>
        <taxon>Haifavirus</taxon>
        <taxon>Haifavirus tim68</taxon>
    </lineage>
</organism>
<evidence type="ECO:0008006" key="3">
    <source>
        <dbReference type="Google" id="ProtNLM"/>
    </source>
</evidence>
<dbReference type="OrthoDB" id="26528at10239"/>
<name>A0A0K0KVW8_9CAUD</name>
<dbReference type="RefSeq" id="YP_009213663.1">
    <property type="nucleotide sequence ID" value="NC_028955.1"/>
</dbReference>
<dbReference type="GeneID" id="26640207"/>
<dbReference type="Pfam" id="PF13759">
    <property type="entry name" value="2OG-FeII_Oxy_5"/>
    <property type="match status" value="1"/>
</dbReference>
<evidence type="ECO:0000313" key="1">
    <source>
        <dbReference type="EMBL" id="AIR93488.1"/>
    </source>
</evidence>
<protein>
    <recommendedName>
        <fullName evidence="3">2OG-Fe(II) oxygenase</fullName>
    </recommendedName>
</protein>
<accession>A0A0K0KVW8</accession>
<evidence type="ECO:0000313" key="2">
    <source>
        <dbReference type="Proteomes" id="UP000207741"/>
    </source>
</evidence>
<dbReference type="Proteomes" id="UP000207741">
    <property type="component" value="Segment"/>
</dbReference>
<dbReference type="EMBL" id="KM359505">
    <property type="protein sequence ID" value="AIR93488.1"/>
    <property type="molecule type" value="Genomic_DNA"/>
</dbReference>
<sequence length="231" mass="26138">MRLQVRSLVMVSNKLFPAFPTPVILYNFNKESHDLNVSLVKDTLEEKNSDIEGRVASNMGGWHSTLRMEERYDSFNTLRGKIEECANDYCRQTGHEDGLIVERLWGNVSGPGDINMPHHHGGSALTGVYYPMYEMVGGNMITNYDDNPKLLPGTWDGKRGGTVVFNDPSYGQKIRLKKQPKVSPFTVEHYHLYPISGLLAVFPSHLIHTVTPFKENKIRISISFVCMYGTN</sequence>
<dbReference type="Gene3D" id="2.60.120.620">
    <property type="entry name" value="q2cbj1_9rhob like domain"/>
    <property type="match status" value="1"/>
</dbReference>
<keyword evidence="2" id="KW-1185">Reference proteome</keyword>
<reference evidence="2" key="1">
    <citation type="submission" date="2014-08" db="EMBL/GenBank/DDBJ databases">
        <authorList>
            <person name="Edwards T."/>
        </authorList>
    </citation>
    <scope>NUCLEOTIDE SEQUENCE [LARGE SCALE GENOMIC DNA]</scope>
</reference>
<proteinExistence type="predicted"/>